<dbReference type="STRING" id="3988.B9S9G5"/>
<dbReference type="Proteomes" id="UP000008311">
    <property type="component" value="Unassembled WGS sequence"/>
</dbReference>
<gene>
    <name evidence="1" type="ORF">RCOM_0885130</name>
</gene>
<dbReference type="eggNOG" id="ENOG502SZD6">
    <property type="taxonomic scope" value="Eukaryota"/>
</dbReference>
<evidence type="ECO:0000313" key="1">
    <source>
        <dbReference type="EMBL" id="EEF39721.1"/>
    </source>
</evidence>
<reference evidence="2" key="1">
    <citation type="journal article" date="2010" name="Nat. Biotechnol.">
        <title>Draft genome sequence of the oilseed species Ricinus communis.</title>
        <authorList>
            <person name="Chan A.P."/>
            <person name="Crabtree J."/>
            <person name="Zhao Q."/>
            <person name="Lorenzi H."/>
            <person name="Orvis J."/>
            <person name="Puiu D."/>
            <person name="Melake-Berhan A."/>
            <person name="Jones K.M."/>
            <person name="Redman J."/>
            <person name="Chen G."/>
            <person name="Cahoon E.B."/>
            <person name="Gedil M."/>
            <person name="Stanke M."/>
            <person name="Haas B.J."/>
            <person name="Wortman J.R."/>
            <person name="Fraser-Liggett C.M."/>
            <person name="Ravel J."/>
            <person name="Rabinowicz P.D."/>
        </authorList>
    </citation>
    <scope>NUCLEOTIDE SEQUENCE [LARGE SCALE GENOMIC DNA]</scope>
    <source>
        <strain evidence="2">cv. Hale</strain>
    </source>
</reference>
<dbReference type="InParanoid" id="B9S9G5"/>
<accession>B9S9G5</accession>
<sequence>MEGIEGMLGNGGKVTFGSVGMLGRIGSGGIVGLGREGWIVGKVGNVGCGRVGILGNGGIVGFGKFGTEGKGGICSRLRAANPTSMLENDNTNKKAVRLKELKEAIMI</sequence>
<keyword evidence="2" id="KW-1185">Reference proteome</keyword>
<evidence type="ECO:0000313" key="2">
    <source>
        <dbReference type="Proteomes" id="UP000008311"/>
    </source>
</evidence>
<protein>
    <submittedName>
        <fullName evidence="1">Uncharacterized protein</fullName>
    </submittedName>
</protein>
<organism evidence="1 2">
    <name type="scientific">Ricinus communis</name>
    <name type="common">Castor bean</name>
    <dbReference type="NCBI Taxonomy" id="3988"/>
    <lineage>
        <taxon>Eukaryota</taxon>
        <taxon>Viridiplantae</taxon>
        <taxon>Streptophyta</taxon>
        <taxon>Embryophyta</taxon>
        <taxon>Tracheophyta</taxon>
        <taxon>Spermatophyta</taxon>
        <taxon>Magnoliopsida</taxon>
        <taxon>eudicotyledons</taxon>
        <taxon>Gunneridae</taxon>
        <taxon>Pentapetalae</taxon>
        <taxon>rosids</taxon>
        <taxon>fabids</taxon>
        <taxon>Malpighiales</taxon>
        <taxon>Euphorbiaceae</taxon>
        <taxon>Acalyphoideae</taxon>
        <taxon>Acalypheae</taxon>
        <taxon>Ricinus</taxon>
    </lineage>
</organism>
<dbReference type="AlphaFoldDB" id="B9S9G5"/>
<proteinExistence type="predicted"/>
<dbReference type="EMBL" id="EQ973897">
    <property type="protein sequence ID" value="EEF39721.1"/>
    <property type="molecule type" value="Genomic_DNA"/>
</dbReference>
<dbReference type="KEGG" id="rcu:8266847"/>
<name>B9S9G5_RICCO</name>